<dbReference type="InterPro" id="IPR005149">
    <property type="entry name" value="Tscrpt_reg_PadR_N"/>
</dbReference>
<dbReference type="RefSeq" id="WP_091029655.1">
    <property type="nucleotide sequence ID" value="NZ_FNAD01000002.1"/>
</dbReference>
<evidence type="ECO:0000313" key="5">
    <source>
        <dbReference type="Proteomes" id="UP000198949"/>
    </source>
</evidence>
<dbReference type="SUPFAM" id="SSF46785">
    <property type="entry name" value="Winged helix' DNA-binding domain"/>
    <property type="match status" value="1"/>
</dbReference>
<dbReference type="PANTHER" id="PTHR43252">
    <property type="entry name" value="TRANSCRIPTIONAL REGULATOR YQJI"/>
    <property type="match status" value="1"/>
</dbReference>
<dbReference type="AlphaFoldDB" id="A0A1G6SWS3"/>
<dbReference type="EMBL" id="FNAD01000002">
    <property type="protein sequence ID" value="SDD21034.1"/>
    <property type="molecule type" value="Genomic_DNA"/>
</dbReference>
<proteinExistence type="predicted"/>
<dbReference type="InterPro" id="IPR018309">
    <property type="entry name" value="Tscrpt_reg_PadR_C"/>
</dbReference>
<dbReference type="STRING" id="58114.SAMN05216270_102331"/>
<protein>
    <submittedName>
        <fullName evidence="4">DNA-binding transcriptional regulator, PadR family</fullName>
    </submittedName>
</protein>
<feature type="region of interest" description="Disordered" evidence="1">
    <location>
        <begin position="172"/>
        <end position="200"/>
    </location>
</feature>
<gene>
    <name evidence="4" type="ORF">SAMN05216270_102331</name>
</gene>
<dbReference type="Gene3D" id="1.10.10.10">
    <property type="entry name" value="Winged helix-like DNA-binding domain superfamily/Winged helix DNA-binding domain"/>
    <property type="match status" value="1"/>
</dbReference>
<evidence type="ECO:0000256" key="1">
    <source>
        <dbReference type="SAM" id="MobiDB-lite"/>
    </source>
</evidence>
<dbReference type="GO" id="GO:0003677">
    <property type="term" value="F:DNA binding"/>
    <property type="evidence" value="ECO:0007669"/>
    <property type="project" value="UniProtKB-KW"/>
</dbReference>
<keyword evidence="5" id="KW-1185">Reference proteome</keyword>
<feature type="domain" description="Transcription regulator PadR C-terminal" evidence="3">
    <location>
        <begin position="91"/>
        <end position="165"/>
    </location>
</feature>
<dbReference type="Pfam" id="PF03551">
    <property type="entry name" value="PadR"/>
    <property type="match status" value="1"/>
</dbReference>
<dbReference type="Proteomes" id="UP000198949">
    <property type="component" value="Unassembled WGS sequence"/>
</dbReference>
<accession>A0A1G6SWS3</accession>
<evidence type="ECO:0000259" key="2">
    <source>
        <dbReference type="Pfam" id="PF03551"/>
    </source>
</evidence>
<organism evidence="4 5">
    <name type="scientific">Glycomyces harbinensis</name>
    <dbReference type="NCBI Taxonomy" id="58114"/>
    <lineage>
        <taxon>Bacteria</taxon>
        <taxon>Bacillati</taxon>
        <taxon>Actinomycetota</taxon>
        <taxon>Actinomycetes</taxon>
        <taxon>Glycomycetales</taxon>
        <taxon>Glycomycetaceae</taxon>
        <taxon>Glycomyces</taxon>
    </lineage>
</organism>
<dbReference type="PANTHER" id="PTHR43252:SF6">
    <property type="entry name" value="NEGATIVE TRANSCRIPTION REGULATOR PADR"/>
    <property type="match status" value="1"/>
</dbReference>
<feature type="domain" description="Transcription regulator PadR N-terminal" evidence="2">
    <location>
        <begin position="7"/>
        <end position="77"/>
    </location>
</feature>
<evidence type="ECO:0000259" key="3">
    <source>
        <dbReference type="Pfam" id="PF10400"/>
    </source>
</evidence>
<keyword evidence="4" id="KW-0238">DNA-binding</keyword>
<reference evidence="5" key="1">
    <citation type="submission" date="2016-10" db="EMBL/GenBank/DDBJ databases">
        <authorList>
            <person name="Varghese N."/>
            <person name="Submissions S."/>
        </authorList>
    </citation>
    <scope>NUCLEOTIDE SEQUENCE [LARGE SCALE GENOMIC DNA]</scope>
    <source>
        <strain evidence="5">CGMCC 4.3516</strain>
    </source>
</reference>
<dbReference type="InterPro" id="IPR036390">
    <property type="entry name" value="WH_DNA-bd_sf"/>
</dbReference>
<dbReference type="OrthoDB" id="3186544at2"/>
<dbReference type="Pfam" id="PF10400">
    <property type="entry name" value="Vir_act_alpha_C"/>
    <property type="match status" value="1"/>
</dbReference>
<name>A0A1G6SWS3_9ACTN</name>
<evidence type="ECO:0000313" key="4">
    <source>
        <dbReference type="EMBL" id="SDD21034.1"/>
    </source>
</evidence>
<sequence length="200" mass="22214">MSVKHSLLALLERGPAYGYQLRAAFESATGNTWPLNIGQVYTTLNRLERDHLVEALPENDSGQRPYRITESGRHHLAGWFASPVQAADRPRDELTIKLALAVTTPGVDVADVIQRQRSATLRLLQEFTRLKAAEDHAELAWRLVLESMIFRAEAEIRWLDHTEAVVARSDLPAPSPFAMDSADPGSATVASPDFDQSESR</sequence>
<dbReference type="InterPro" id="IPR036388">
    <property type="entry name" value="WH-like_DNA-bd_sf"/>
</dbReference>